<gene>
    <name evidence="8" type="ORF">CQU01_10480</name>
</gene>
<proteinExistence type="predicted"/>
<evidence type="ECO:0000313" key="9">
    <source>
        <dbReference type="Proteomes" id="UP000321491"/>
    </source>
</evidence>
<keyword evidence="5 6" id="KW-0472">Membrane</keyword>
<comment type="subcellular location">
    <subcellularLocation>
        <location evidence="1">Cell membrane</location>
        <topology evidence="1">Multi-pass membrane protein</topology>
    </subcellularLocation>
</comment>
<sequence>MRNAIKVARWEMRRNLKNKTYLIGLFMTPALILLFGFLGSLMGEDAENGSSTTVFINDEVGVYDALKETIHTVELDWDIQQTELSQDEVNEALEDTEDTAYIFINQEALSEGIVPVFTSDAIYDLFSTELMVLETPLKSIQMSKLGLTEEQLTKATTPIVFSEEVAGENTEAVDGKGATLEEDPFKKAVPGIFAGIILFSIVIAGMYIFQSASQEKKDKIAEIILSSVTPGELMQGKIIGYFVLGLLQAVVLLAFAIPVALWKTDIPIIEYLLVPETLLLVLIAIIGYLLFAALYVGIGATMADVSTAGNFQGLVLMLPFLPFIFATSVFMNPTGMIAKIGTYFPFTSPGVLLMRLTVMEEWPWGEIAIALVILVVSTIIMMKLAGKIFKVGILMYGKNASLKEMWKWLRA</sequence>
<keyword evidence="4 6" id="KW-1133">Transmembrane helix</keyword>
<feature type="transmembrane region" description="Helical" evidence="6">
    <location>
        <begin position="277"/>
        <end position="298"/>
    </location>
</feature>
<reference evidence="8 9" key="1">
    <citation type="submission" date="2019-07" db="EMBL/GenBank/DDBJ databases">
        <title>Whole genome shotgun sequence of Cerasibacillus quisquiliarum NBRC 102429.</title>
        <authorList>
            <person name="Hosoyama A."/>
            <person name="Uohara A."/>
            <person name="Ohji S."/>
            <person name="Ichikawa N."/>
        </authorList>
    </citation>
    <scope>NUCLEOTIDE SEQUENCE [LARGE SCALE GENOMIC DNA]</scope>
    <source>
        <strain evidence="8 9">NBRC 102429</strain>
    </source>
</reference>
<dbReference type="OrthoDB" id="9768837at2"/>
<keyword evidence="9" id="KW-1185">Reference proteome</keyword>
<dbReference type="Proteomes" id="UP000321491">
    <property type="component" value="Unassembled WGS sequence"/>
</dbReference>
<accession>A0A511UVZ5</accession>
<evidence type="ECO:0000256" key="5">
    <source>
        <dbReference type="ARBA" id="ARBA00023136"/>
    </source>
</evidence>
<feature type="transmembrane region" description="Helical" evidence="6">
    <location>
        <begin position="310"/>
        <end position="331"/>
    </location>
</feature>
<dbReference type="RefSeq" id="WP_146936435.1">
    <property type="nucleotide sequence ID" value="NZ_BJXW01000010.1"/>
</dbReference>
<evidence type="ECO:0000256" key="6">
    <source>
        <dbReference type="SAM" id="Phobius"/>
    </source>
</evidence>
<dbReference type="InterPro" id="IPR051449">
    <property type="entry name" value="ABC-2_transporter_component"/>
</dbReference>
<feature type="domain" description="ABC-2 type transporter transmembrane" evidence="7">
    <location>
        <begin position="22"/>
        <end position="385"/>
    </location>
</feature>
<dbReference type="Pfam" id="PF12698">
    <property type="entry name" value="ABC2_membrane_3"/>
    <property type="match status" value="1"/>
</dbReference>
<feature type="transmembrane region" description="Helical" evidence="6">
    <location>
        <begin position="21"/>
        <end position="42"/>
    </location>
</feature>
<name>A0A511UVZ5_9BACI</name>
<comment type="caution">
    <text evidence="8">The sequence shown here is derived from an EMBL/GenBank/DDBJ whole genome shotgun (WGS) entry which is preliminary data.</text>
</comment>
<evidence type="ECO:0000256" key="4">
    <source>
        <dbReference type="ARBA" id="ARBA00022989"/>
    </source>
</evidence>
<evidence type="ECO:0000313" key="8">
    <source>
        <dbReference type="EMBL" id="GEN30810.1"/>
    </source>
</evidence>
<keyword evidence="3 6" id="KW-0812">Transmembrane</keyword>
<dbReference type="PANTHER" id="PTHR30294:SF29">
    <property type="entry name" value="MULTIDRUG ABC TRANSPORTER PERMEASE YBHS-RELATED"/>
    <property type="match status" value="1"/>
</dbReference>
<evidence type="ECO:0000256" key="3">
    <source>
        <dbReference type="ARBA" id="ARBA00022692"/>
    </source>
</evidence>
<dbReference type="InterPro" id="IPR013525">
    <property type="entry name" value="ABC2_TM"/>
</dbReference>
<dbReference type="GO" id="GO:0140359">
    <property type="term" value="F:ABC-type transporter activity"/>
    <property type="evidence" value="ECO:0007669"/>
    <property type="project" value="InterPro"/>
</dbReference>
<protein>
    <submittedName>
        <fullName evidence="8">Sodium transporter</fullName>
    </submittedName>
</protein>
<feature type="transmembrane region" description="Helical" evidence="6">
    <location>
        <begin position="188"/>
        <end position="209"/>
    </location>
</feature>
<evidence type="ECO:0000256" key="1">
    <source>
        <dbReference type="ARBA" id="ARBA00004651"/>
    </source>
</evidence>
<organism evidence="8 9">
    <name type="scientific">Cerasibacillus quisquiliarum</name>
    <dbReference type="NCBI Taxonomy" id="227865"/>
    <lineage>
        <taxon>Bacteria</taxon>
        <taxon>Bacillati</taxon>
        <taxon>Bacillota</taxon>
        <taxon>Bacilli</taxon>
        <taxon>Bacillales</taxon>
        <taxon>Bacillaceae</taxon>
        <taxon>Cerasibacillus</taxon>
    </lineage>
</organism>
<feature type="transmembrane region" description="Helical" evidence="6">
    <location>
        <begin position="362"/>
        <end position="385"/>
    </location>
</feature>
<feature type="transmembrane region" description="Helical" evidence="6">
    <location>
        <begin position="238"/>
        <end position="257"/>
    </location>
</feature>
<evidence type="ECO:0000259" key="7">
    <source>
        <dbReference type="Pfam" id="PF12698"/>
    </source>
</evidence>
<keyword evidence="2" id="KW-1003">Cell membrane</keyword>
<evidence type="ECO:0000256" key="2">
    <source>
        <dbReference type="ARBA" id="ARBA00022475"/>
    </source>
</evidence>
<dbReference type="AlphaFoldDB" id="A0A511UVZ5"/>
<dbReference type="GO" id="GO:0005886">
    <property type="term" value="C:plasma membrane"/>
    <property type="evidence" value="ECO:0007669"/>
    <property type="project" value="UniProtKB-SubCell"/>
</dbReference>
<dbReference type="EMBL" id="BJXW01000010">
    <property type="protein sequence ID" value="GEN30810.1"/>
    <property type="molecule type" value="Genomic_DNA"/>
</dbReference>
<dbReference type="PANTHER" id="PTHR30294">
    <property type="entry name" value="MEMBRANE COMPONENT OF ABC TRANSPORTER YHHJ-RELATED"/>
    <property type="match status" value="1"/>
</dbReference>